<comment type="caution">
    <text evidence="1">The sequence shown here is derived from an EMBL/GenBank/DDBJ whole genome shotgun (WGS) entry which is preliminary data.</text>
</comment>
<dbReference type="InterPro" id="IPR019239">
    <property type="entry name" value="VapB_antitoxin"/>
</dbReference>
<evidence type="ECO:0000313" key="2">
    <source>
        <dbReference type="Proteomes" id="UP000722336"/>
    </source>
</evidence>
<sequence>MRATVTIDNDFIADAKELSGIETTSELLRTALRALVERHA</sequence>
<accession>A0ABS6SAI8</accession>
<dbReference type="Proteomes" id="UP000722336">
    <property type="component" value="Unassembled WGS sequence"/>
</dbReference>
<proteinExistence type="predicted"/>
<gene>
    <name evidence="1" type="ORF">KCG44_01285</name>
</gene>
<evidence type="ECO:0000313" key="1">
    <source>
        <dbReference type="EMBL" id="MBV7255410.1"/>
    </source>
</evidence>
<name>A0ABS6SAI8_9SPHN</name>
<dbReference type="Pfam" id="PF09957">
    <property type="entry name" value="VapB_antitoxin"/>
    <property type="match status" value="1"/>
</dbReference>
<dbReference type="RefSeq" id="WP_218443714.1">
    <property type="nucleotide sequence ID" value="NZ_JAGSPA010000001.1"/>
</dbReference>
<organism evidence="1 2">
    <name type="scientific">Pacificimonas pallii</name>
    <dbReference type="NCBI Taxonomy" id="2827236"/>
    <lineage>
        <taxon>Bacteria</taxon>
        <taxon>Pseudomonadati</taxon>
        <taxon>Pseudomonadota</taxon>
        <taxon>Alphaproteobacteria</taxon>
        <taxon>Sphingomonadales</taxon>
        <taxon>Sphingosinicellaceae</taxon>
        <taxon>Pacificimonas</taxon>
    </lineage>
</organism>
<reference evidence="1 2" key="1">
    <citation type="submission" date="2021-04" db="EMBL/GenBank/DDBJ databases">
        <authorList>
            <person name="Pira H."/>
            <person name="Risdian C."/>
            <person name="Wink J."/>
        </authorList>
    </citation>
    <scope>NUCLEOTIDE SEQUENCE [LARGE SCALE GENOMIC DNA]</scope>
    <source>
        <strain evidence="1 2">WHA3</strain>
    </source>
</reference>
<dbReference type="EMBL" id="JAGSPA010000001">
    <property type="protein sequence ID" value="MBV7255410.1"/>
    <property type="molecule type" value="Genomic_DNA"/>
</dbReference>
<protein>
    <submittedName>
        <fullName evidence="1">Type II toxin-antitoxin system VapB family antitoxin</fullName>
    </submittedName>
</protein>
<keyword evidence="2" id="KW-1185">Reference proteome</keyword>